<dbReference type="EMBL" id="QXFX01001150">
    <property type="protein sequence ID" value="KAE9095672.1"/>
    <property type="molecule type" value="Genomic_DNA"/>
</dbReference>
<evidence type="ECO:0000313" key="9">
    <source>
        <dbReference type="Proteomes" id="UP000488956"/>
    </source>
</evidence>
<dbReference type="Proteomes" id="UP000460718">
    <property type="component" value="Unassembled WGS sequence"/>
</dbReference>
<accession>A0A6A3JWL3</accession>
<dbReference type="EMBL" id="QXFY01000442">
    <property type="protein sequence ID" value="KAE9344260.1"/>
    <property type="molecule type" value="Genomic_DNA"/>
</dbReference>
<sequence length="93" mass="10743">MHWVSVRSTEPSPLSADGSWPTAALPTVTASESRAVWSFPLSAAPWLESFHLHRHIRERRRSSQSSLLPQSTHPSIDRQQLYLRRQRFPARTR</sequence>
<evidence type="ECO:0000313" key="5">
    <source>
        <dbReference type="EMBL" id="KAE9344260.1"/>
    </source>
</evidence>
<dbReference type="AlphaFoldDB" id="A0A6A3JWL3"/>
<dbReference type="Proteomes" id="UP000486351">
    <property type="component" value="Unassembled WGS sequence"/>
</dbReference>
<feature type="compositionally biased region" description="Polar residues" evidence="1">
    <location>
        <begin position="1"/>
        <end position="12"/>
    </location>
</feature>
<dbReference type="EMBL" id="QXFW01001042">
    <property type="protein sequence ID" value="KAE8997667.1"/>
    <property type="molecule type" value="Genomic_DNA"/>
</dbReference>
<reference evidence="6 7" key="1">
    <citation type="submission" date="2018-09" db="EMBL/GenBank/DDBJ databases">
        <title>Genomic investigation of the strawberry pathogen Phytophthora fragariae indicates pathogenicity is determined by transcriptional variation in three key races.</title>
        <authorList>
            <person name="Adams T.M."/>
            <person name="Armitage A.D."/>
            <person name="Sobczyk M.K."/>
            <person name="Bates H.J."/>
            <person name="Dunwell J.M."/>
            <person name="Nellist C.F."/>
            <person name="Harrison R.J."/>
        </authorList>
    </citation>
    <scope>NUCLEOTIDE SEQUENCE [LARGE SCALE GENOMIC DNA]</scope>
    <source>
        <strain evidence="4 7">BC-23</strain>
        <strain evidence="5 8">NOV-77</strain>
        <strain evidence="3 9">ONT-3</strain>
        <strain evidence="2 6">SCRP245</strain>
    </source>
</reference>
<feature type="region of interest" description="Disordered" evidence="1">
    <location>
        <begin position="1"/>
        <end position="21"/>
    </location>
</feature>
<gene>
    <name evidence="4" type="ORF">PF004_g15341</name>
    <name evidence="5" type="ORF">PF008_g9303</name>
    <name evidence="3" type="ORF">PF010_g16622</name>
    <name evidence="2" type="ORF">PF011_g15385</name>
</gene>
<evidence type="ECO:0000256" key="1">
    <source>
        <dbReference type="SAM" id="MobiDB-lite"/>
    </source>
</evidence>
<dbReference type="Proteomes" id="UP000476176">
    <property type="component" value="Unassembled WGS sequence"/>
</dbReference>
<protein>
    <submittedName>
        <fullName evidence="2">Uncharacterized protein</fullName>
    </submittedName>
</protein>
<evidence type="ECO:0000313" key="3">
    <source>
        <dbReference type="EMBL" id="KAE9095672.1"/>
    </source>
</evidence>
<dbReference type="EMBL" id="QXGC01001022">
    <property type="protein sequence ID" value="KAE9213464.1"/>
    <property type="molecule type" value="Genomic_DNA"/>
</dbReference>
<organism evidence="2 6">
    <name type="scientific">Phytophthora fragariae</name>
    <dbReference type="NCBI Taxonomy" id="53985"/>
    <lineage>
        <taxon>Eukaryota</taxon>
        <taxon>Sar</taxon>
        <taxon>Stramenopiles</taxon>
        <taxon>Oomycota</taxon>
        <taxon>Peronosporomycetes</taxon>
        <taxon>Peronosporales</taxon>
        <taxon>Peronosporaceae</taxon>
        <taxon>Phytophthora</taxon>
    </lineage>
</organism>
<dbReference type="Proteomes" id="UP000488956">
    <property type="component" value="Unassembled WGS sequence"/>
</dbReference>
<evidence type="ECO:0000313" key="8">
    <source>
        <dbReference type="Proteomes" id="UP000486351"/>
    </source>
</evidence>
<evidence type="ECO:0000313" key="6">
    <source>
        <dbReference type="Proteomes" id="UP000460718"/>
    </source>
</evidence>
<evidence type="ECO:0000313" key="2">
    <source>
        <dbReference type="EMBL" id="KAE8997667.1"/>
    </source>
</evidence>
<name>A0A6A3JWL3_9STRA</name>
<evidence type="ECO:0000313" key="7">
    <source>
        <dbReference type="Proteomes" id="UP000476176"/>
    </source>
</evidence>
<proteinExistence type="predicted"/>
<evidence type="ECO:0000313" key="4">
    <source>
        <dbReference type="EMBL" id="KAE9213464.1"/>
    </source>
</evidence>
<comment type="caution">
    <text evidence="2">The sequence shown here is derived from an EMBL/GenBank/DDBJ whole genome shotgun (WGS) entry which is preliminary data.</text>
</comment>